<dbReference type="AlphaFoldDB" id="A0A7S1H6D1"/>
<evidence type="ECO:0000313" key="5">
    <source>
        <dbReference type="EMBL" id="CAD8968516.1"/>
    </source>
</evidence>
<dbReference type="Gene3D" id="2.60.40.790">
    <property type="match status" value="1"/>
</dbReference>
<dbReference type="GO" id="GO:0005815">
    <property type="term" value="C:microtubule organizing center"/>
    <property type="evidence" value="ECO:0007669"/>
    <property type="project" value="TreeGrafter"/>
</dbReference>
<evidence type="ECO:0000256" key="2">
    <source>
        <dbReference type="SAM" id="MobiDB-lite"/>
    </source>
</evidence>
<reference evidence="5" key="1">
    <citation type="submission" date="2021-01" db="EMBL/GenBank/DDBJ databases">
        <authorList>
            <person name="Corre E."/>
            <person name="Pelletier E."/>
            <person name="Niang G."/>
            <person name="Scheremetjew M."/>
            <person name="Finn R."/>
            <person name="Kale V."/>
            <person name="Holt S."/>
            <person name="Cochrane G."/>
            <person name="Meng A."/>
            <person name="Brown T."/>
            <person name="Cohen L."/>
        </authorList>
    </citation>
    <scope>NUCLEOTIDE SEQUENCE</scope>
    <source>
        <strain evidence="5">CCMP644</strain>
    </source>
</reference>
<dbReference type="EMBL" id="HBFX01032372">
    <property type="protein sequence ID" value="CAD8968516.1"/>
    <property type="molecule type" value="Transcribed_RNA"/>
</dbReference>
<dbReference type="CDD" id="cd06464">
    <property type="entry name" value="ACD_sHsps-like"/>
    <property type="match status" value="1"/>
</dbReference>
<feature type="compositionally biased region" description="Gly residues" evidence="2">
    <location>
        <begin position="239"/>
        <end position="248"/>
    </location>
</feature>
<accession>A0A7S1H6D1</accession>
<protein>
    <recommendedName>
        <fullName evidence="6">SHSP domain-containing protein</fullName>
    </recommendedName>
</protein>
<dbReference type="InterPro" id="IPR028034">
    <property type="entry name" value="HU-CCDC81"/>
</dbReference>
<dbReference type="Pfam" id="PF14908">
    <property type="entry name" value="HU-CCDC81_euk_1"/>
    <property type="match status" value="1"/>
</dbReference>
<feature type="domain" description="CCDC81 HU" evidence="4">
    <location>
        <begin position="102"/>
        <end position="170"/>
    </location>
</feature>
<feature type="compositionally biased region" description="Low complexity" evidence="2">
    <location>
        <begin position="217"/>
        <end position="238"/>
    </location>
</feature>
<sequence length="679" mass="75475">MGGMDKLLREVQARPYSLKNVPIEALHAIWNGLCSHVHNVLSSGKGMTMNQFGTWSFHVDSVDLGTQRKVMRTPVFTLSERFQRLYNLRFTRGPSGISGSVPVRELNIMAIASASGQSRELVATALKDIFLYAGETAMSGAPLRLDFGPTGAFVCTGGGYCKFTFSPAFAGTFEEYLRPSTAPATRGGVTRGGTSHSRVRPSSSRHGQMAPPPVLPPEVGLPGGLPAASPAPGSRPGSKAGGRPGTGGSRPPSRDSRSRAMPVRRENGVGGGGGYYAPGEDAIWSHRTRAGLGTPKVEGGVQVLVLRDPELAHDKVELSLRGAPSGTSGGELIVRQRSIGLEKVYPLHARVDVDKITAKFKNGALEISVPDKASSLRAFYAAQMKERDWIQKVVAEEEATMIENDEKKTRDALELERQAVIARRKARAEVEAYNRKQAVVQSKLKDQFPMPDTYGYLLYNRKEYEGPVGTLAPDMLRNVLNTQIEFKASQLEKDKEKDKAMISAQVAELKKELEDTEREEMEEKRRKQKERMAVLNYQMENMPEKLPAAFSAVCDFPRMDNEDKAKEKLREDLRKIQDEVITQVHERGQQALENKKAQFQADMDEMQNMQNELQQEQAEKMATDYRQKLQNKNVWQAQIDTKRQEYAQEYFEPPYKTSLPIGEAELQLVKTTRGQTIKA</sequence>
<dbReference type="Pfam" id="PF18289">
    <property type="entry name" value="HU-CCDC81_euk_2"/>
    <property type="match status" value="1"/>
</dbReference>
<feature type="region of interest" description="Disordered" evidence="2">
    <location>
        <begin position="180"/>
        <end position="274"/>
    </location>
</feature>
<evidence type="ECO:0000256" key="1">
    <source>
        <dbReference type="SAM" id="Coils"/>
    </source>
</evidence>
<evidence type="ECO:0000259" key="3">
    <source>
        <dbReference type="Pfam" id="PF14908"/>
    </source>
</evidence>
<dbReference type="InterPro" id="IPR026295">
    <property type="entry name" value="CCD81"/>
</dbReference>
<dbReference type="SUPFAM" id="SSF49764">
    <property type="entry name" value="HSP20-like chaperones"/>
    <property type="match status" value="1"/>
</dbReference>
<dbReference type="PANTHER" id="PTHR14362">
    <property type="entry name" value="COILED-COIL DOMAIN-CONTAINING PROTEIN 81"/>
    <property type="match status" value="1"/>
</dbReference>
<feature type="domain" description="CCDC81 HU" evidence="3">
    <location>
        <begin position="17"/>
        <end position="88"/>
    </location>
</feature>
<keyword evidence="1" id="KW-0175">Coiled coil</keyword>
<feature type="coiled-coil region" evidence="1">
    <location>
        <begin position="492"/>
        <end position="626"/>
    </location>
</feature>
<organism evidence="5">
    <name type="scientific">Hemiselmis andersenii</name>
    <name type="common">Cryptophyte alga</name>
    <dbReference type="NCBI Taxonomy" id="464988"/>
    <lineage>
        <taxon>Eukaryota</taxon>
        <taxon>Cryptophyceae</taxon>
        <taxon>Cryptomonadales</taxon>
        <taxon>Hemiselmidaceae</taxon>
        <taxon>Hemiselmis</taxon>
    </lineage>
</organism>
<gene>
    <name evidence="5" type="ORF">HAND00432_LOCUS19511</name>
</gene>
<proteinExistence type="predicted"/>
<name>A0A7S1H6D1_HEMAN</name>
<feature type="compositionally biased region" description="Basic and acidic residues" evidence="2">
    <location>
        <begin position="252"/>
        <end position="267"/>
    </location>
</feature>
<evidence type="ECO:0000259" key="4">
    <source>
        <dbReference type="Pfam" id="PF18289"/>
    </source>
</evidence>
<dbReference type="InterPro" id="IPR040673">
    <property type="entry name" value="CCDC81_HU_dom_2"/>
</dbReference>
<dbReference type="PANTHER" id="PTHR14362:SF2">
    <property type="entry name" value="COILED-COIL DOMAIN-CONTAINING PROTEIN 81"/>
    <property type="match status" value="1"/>
</dbReference>
<evidence type="ECO:0008006" key="6">
    <source>
        <dbReference type="Google" id="ProtNLM"/>
    </source>
</evidence>
<dbReference type="InterPro" id="IPR008978">
    <property type="entry name" value="HSP20-like_chaperone"/>
</dbReference>